<dbReference type="EMBL" id="LQNU01000065">
    <property type="protein sequence ID" value="KZE78287.1"/>
    <property type="molecule type" value="Genomic_DNA"/>
</dbReference>
<name>A0A163XQR2_9FLAO</name>
<dbReference type="Gene3D" id="3.10.620.30">
    <property type="match status" value="1"/>
</dbReference>
<proteinExistence type="predicted"/>
<dbReference type="OrthoDB" id="98874at2"/>
<evidence type="ECO:0000313" key="2">
    <source>
        <dbReference type="Proteomes" id="UP000076630"/>
    </source>
</evidence>
<evidence type="ECO:0000313" key="1">
    <source>
        <dbReference type="EMBL" id="KZE78287.1"/>
    </source>
</evidence>
<dbReference type="AlphaFoldDB" id="A0A163XQR2"/>
<dbReference type="RefSeq" id="WP_038984471.1">
    <property type="nucleotide sequence ID" value="NZ_JWJO01000003.1"/>
</dbReference>
<comment type="caution">
    <text evidence="1">The sequence shown here is derived from an EMBL/GenBank/DDBJ whole genome shotgun (WGS) entry which is preliminary data.</text>
</comment>
<gene>
    <name evidence="1" type="ORF">AV926_12590</name>
</gene>
<sequence>MNRLFTIILSVFLLLLTPIYAQDFLGKVKVEELAELSNTSFPKAKAVVLNEETIIEFEYSMDYGFRVNEIVHRKVKLYDVAAKEQLKFVVAYASKGYSREDVVIEVSNIYRLINGQIVKEKSKKESLIDTDKGNWREKGVSYNDAKAGDIIEYSYTKSTNYIDELPEWYIQSDIPKEKTSYRVTVPEYFLYSIIQKGRIKPTDKEANARISFRGMNGGFGRTEVNAIQKEFTAQLVPAYEVEPYMSNPSNYISTVRFDLQQVQMPYSSPEKIMQTEKEYFVDLLKSRGFGKELKQDKFLKKELNIEEYKGLTQEQRVNKVLSIVQNRVKWNNEYSIYINNGIKPTYYKGDGNSADINLLLVAMLRNVEVKANPVLLSTRSNGEKIVWQRNYYNHVIAAVELDNQIYLLDATNPYTALNILPPEDLNGEGSILYDNGIVSNVNLMPRFVSALNKKITMTPNASGTINGQIIENHNNYEALNFRNMYDGSEWRLGKWFESQNYGVTVNESKVYDSKDNIKDVRVVYAYTRANGAIVFNNKIFVKPFQFYPLLENPFTQEERQTPIYIGYPELDNYQVAINIPDGYKVSELPQGFTKKSIKSGIELQTKFELKDNQVLCTLIFVKGKGVIDPKEYQEVKAIFNDLINQLQVQVELEKK</sequence>
<dbReference type="Gene3D" id="2.60.120.1130">
    <property type="match status" value="1"/>
</dbReference>
<reference evidence="1 2" key="1">
    <citation type="submission" date="2016-01" db="EMBL/GenBank/DDBJ databases">
        <title>Whole genome sequencing of Myroides marinus L41.</title>
        <authorList>
            <person name="Hong K.W."/>
        </authorList>
    </citation>
    <scope>NUCLEOTIDE SEQUENCE [LARGE SCALE GENOMIC DNA]</scope>
    <source>
        <strain evidence="1 2">L41</strain>
    </source>
</reference>
<organism evidence="1 2">
    <name type="scientific">Myroides marinus</name>
    <dbReference type="NCBI Taxonomy" id="703342"/>
    <lineage>
        <taxon>Bacteria</taxon>
        <taxon>Pseudomonadati</taxon>
        <taxon>Bacteroidota</taxon>
        <taxon>Flavobacteriia</taxon>
        <taxon>Flavobacteriales</taxon>
        <taxon>Flavobacteriaceae</taxon>
        <taxon>Myroides</taxon>
    </lineage>
</organism>
<protein>
    <recommendedName>
        <fullName evidence="3">DUF3857 domain-containing protein</fullName>
    </recommendedName>
</protein>
<evidence type="ECO:0008006" key="3">
    <source>
        <dbReference type="Google" id="ProtNLM"/>
    </source>
</evidence>
<dbReference type="Proteomes" id="UP000076630">
    <property type="component" value="Unassembled WGS sequence"/>
</dbReference>
<keyword evidence="2" id="KW-1185">Reference proteome</keyword>
<accession>A0A163XQR2</accession>
<dbReference type="Gene3D" id="2.60.40.3140">
    <property type="match status" value="1"/>
</dbReference>